<organism evidence="1">
    <name type="scientific">uncultured bacterium</name>
    <name type="common">gcode 4</name>
    <dbReference type="NCBI Taxonomy" id="1234023"/>
    <lineage>
        <taxon>Bacteria</taxon>
        <taxon>environmental samples</taxon>
    </lineage>
</organism>
<gene>
    <name evidence="1" type="ORF">ACD_78C00322G0004</name>
</gene>
<dbReference type="EMBL" id="AMFJ01034322">
    <property type="protein sequence ID" value="EKD29649.1"/>
    <property type="molecule type" value="Genomic_DNA"/>
</dbReference>
<proteinExistence type="predicted"/>
<evidence type="ECO:0000313" key="1">
    <source>
        <dbReference type="EMBL" id="EKD29649.1"/>
    </source>
</evidence>
<comment type="caution">
    <text evidence="1">The sequence shown here is derived from an EMBL/GenBank/DDBJ whole genome shotgun (WGS) entry which is preliminary data.</text>
</comment>
<reference evidence="1" key="1">
    <citation type="journal article" date="2012" name="Science">
        <title>Fermentation, hydrogen, and sulfur metabolism in multiple uncultivated bacterial phyla.</title>
        <authorList>
            <person name="Wrighton K.C."/>
            <person name="Thomas B.C."/>
            <person name="Sharon I."/>
            <person name="Miller C.S."/>
            <person name="Castelle C.J."/>
            <person name="VerBerkmoes N.C."/>
            <person name="Wilkins M.J."/>
            <person name="Hettich R.L."/>
            <person name="Lipton M.S."/>
            <person name="Williams K.H."/>
            <person name="Long P.E."/>
            <person name="Banfield J.F."/>
        </authorList>
    </citation>
    <scope>NUCLEOTIDE SEQUENCE [LARGE SCALE GENOMIC DNA]</scope>
</reference>
<sequence>MIVAFLDGGHLTVGLQENTIVPLKSSQRAFCYILCVHTRERTGQILEITQDISLVDTLNIVNLWNVADLTFVIGQNSRRKINKISDIKKPEEILTFRFGWWSSLDLFVFPEYDPLFEEPKVLESYMVWVDRSDSVKNENVFVVEYGVPNLVNRIIPLGEEFKWMRT</sequence>
<name>K1YWN0_9BACT</name>
<accession>K1YWN0</accession>
<protein>
    <submittedName>
        <fullName evidence="1">Uncharacterized protein</fullName>
    </submittedName>
</protein>
<dbReference type="AlphaFoldDB" id="K1YWN0"/>